<reference evidence="3 4" key="1">
    <citation type="submission" date="2016-11" db="EMBL/GenBank/DDBJ databases">
        <authorList>
            <person name="Jaros S."/>
            <person name="Januszkiewicz K."/>
            <person name="Wedrychowicz H."/>
        </authorList>
    </citation>
    <scope>NUCLEOTIDE SEQUENCE [LARGE SCALE GENOMIC DNA]</scope>
    <source>
        <strain evidence="3 4">DSM 17477</strain>
    </source>
</reference>
<evidence type="ECO:0000313" key="3">
    <source>
        <dbReference type="EMBL" id="SHI95221.1"/>
    </source>
</evidence>
<keyword evidence="4" id="KW-1185">Reference proteome</keyword>
<dbReference type="InterPro" id="IPR001932">
    <property type="entry name" value="PPM-type_phosphatase-like_dom"/>
</dbReference>
<dbReference type="GO" id="GO:0016791">
    <property type="term" value="F:phosphatase activity"/>
    <property type="evidence" value="ECO:0007669"/>
    <property type="project" value="TreeGrafter"/>
</dbReference>
<dbReference type="PANTHER" id="PTHR43156:SF14">
    <property type="entry name" value="PHOSPHOSERINE PHOSPHATASE RSBP"/>
    <property type="match status" value="1"/>
</dbReference>
<protein>
    <submittedName>
        <fullName evidence="3">Serine phosphatase RsbU, regulator of sigma subunit</fullName>
    </submittedName>
</protein>
<organism evidence="3 4">
    <name type="scientific">Dethiosulfatibacter aminovorans DSM 17477</name>
    <dbReference type="NCBI Taxonomy" id="1121476"/>
    <lineage>
        <taxon>Bacteria</taxon>
        <taxon>Bacillati</taxon>
        <taxon>Bacillota</taxon>
        <taxon>Tissierellia</taxon>
        <taxon>Dethiosulfatibacter</taxon>
    </lineage>
</organism>
<dbReference type="InterPro" id="IPR052016">
    <property type="entry name" value="Bact_Sigma-Reg"/>
</dbReference>
<dbReference type="EMBL" id="FQZL01000008">
    <property type="protein sequence ID" value="SHI95221.1"/>
    <property type="molecule type" value="Genomic_DNA"/>
</dbReference>
<dbReference type="AlphaFoldDB" id="A0A1M6FC34"/>
<sequence length="319" mass="37007">MSHTIGKKCYEGIGKCKKCRECGADRTFETGETVKTYQEINGKHYMIISSPVYDRYNGISAVVEVFRNITKEKELEKSLLEKNGKMKEDIEFAKRMQINMLPLKGIYNDLKIDYYYEPSEFLSGDMFDVFKINRDCTGFYICDVVGHGISASMISMYVRQTVRAISKDRTDINAIMSELHRTFLALNFDDDKYFSIFYCIFNKNTQTLEYINAGHNCFPLFKRGNEIKRVEAKGYPICNIFDSVSYETNHLQMEENDKILFYTDGITEMKDEEGKFLQEEGLAEIFEKHDDIIPNIEKEIENIGGRNTDDLALLEIKVI</sequence>
<dbReference type="InterPro" id="IPR036457">
    <property type="entry name" value="PPM-type-like_dom_sf"/>
</dbReference>
<dbReference type="PANTHER" id="PTHR43156">
    <property type="entry name" value="STAGE II SPORULATION PROTEIN E-RELATED"/>
    <property type="match status" value="1"/>
</dbReference>
<keyword evidence="1" id="KW-0378">Hydrolase</keyword>
<proteinExistence type="predicted"/>
<dbReference type="SMART" id="SM00331">
    <property type="entry name" value="PP2C_SIG"/>
    <property type="match status" value="1"/>
</dbReference>
<dbReference type="OrthoDB" id="9763484at2"/>
<evidence type="ECO:0000313" key="4">
    <source>
        <dbReference type="Proteomes" id="UP000184052"/>
    </source>
</evidence>
<dbReference type="STRING" id="1121476.SAMN02745751_01430"/>
<dbReference type="RefSeq" id="WP_073048895.1">
    <property type="nucleotide sequence ID" value="NZ_FQZL01000008.1"/>
</dbReference>
<feature type="domain" description="PPM-type phosphatase" evidence="2">
    <location>
        <begin position="107"/>
        <end position="318"/>
    </location>
</feature>
<dbReference type="SUPFAM" id="SSF81606">
    <property type="entry name" value="PP2C-like"/>
    <property type="match status" value="1"/>
</dbReference>
<accession>A0A1M6FC34</accession>
<dbReference type="Gene3D" id="3.60.40.10">
    <property type="entry name" value="PPM-type phosphatase domain"/>
    <property type="match status" value="1"/>
</dbReference>
<dbReference type="Pfam" id="PF07228">
    <property type="entry name" value="SpoIIE"/>
    <property type="match status" value="1"/>
</dbReference>
<dbReference type="Gene3D" id="3.30.450.20">
    <property type="entry name" value="PAS domain"/>
    <property type="match status" value="1"/>
</dbReference>
<name>A0A1M6FC34_9FIRM</name>
<gene>
    <name evidence="3" type="ORF">SAMN02745751_01430</name>
</gene>
<evidence type="ECO:0000259" key="2">
    <source>
        <dbReference type="SMART" id="SM00331"/>
    </source>
</evidence>
<dbReference type="Proteomes" id="UP000184052">
    <property type="component" value="Unassembled WGS sequence"/>
</dbReference>
<evidence type="ECO:0000256" key="1">
    <source>
        <dbReference type="ARBA" id="ARBA00022801"/>
    </source>
</evidence>